<dbReference type="InterPro" id="IPR050415">
    <property type="entry name" value="MRET"/>
</dbReference>
<dbReference type="RefSeq" id="WP_123933014.1">
    <property type="nucleotide sequence ID" value="NZ_CP033897.1"/>
</dbReference>
<organism evidence="2 3">
    <name type="scientific">Corynebacterium gerontici</name>
    <dbReference type="NCBI Taxonomy" id="2079234"/>
    <lineage>
        <taxon>Bacteria</taxon>
        <taxon>Bacillati</taxon>
        <taxon>Actinomycetota</taxon>
        <taxon>Actinomycetes</taxon>
        <taxon>Mycobacteriales</taxon>
        <taxon>Corynebacteriaceae</taxon>
        <taxon>Corynebacterium</taxon>
    </lineage>
</organism>
<dbReference type="Proteomes" id="UP000271587">
    <property type="component" value="Chromosome"/>
</dbReference>
<proteinExistence type="predicted"/>
<dbReference type="GO" id="GO:0016491">
    <property type="term" value="F:oxidoreductase activity"/>
    <property type="evidence" value="ECO:0007669"/>
    <property type="project" value="UniProtKB-KW"/>
</dbReference>
<dbReference type="Gene3D" id="2.40.30.10">
    <property type="entry name" value="Translation factors"/>
    <property type="match status" value="1"/>
</dbReference>
<evidence type="ECO:0000256" key="1">
    <source>
        <dbReference type="ARBA" id="ARBA00001974"/>
    </source>
</evidence>
<dbReference type="KEGG" id="cgk:CGERO_01265"/>
<sequence>MSHVTVAQRLAEHREAFRTAAFGHQPHASLLCDATIAASNQDLEQEFRANAPAIAAAGVRQVDAERISAAIREFCQDLPFSEVLEAERHVRAAAKAIEHAEPETLISARVLHVERRARRVSVIRLLADQPLRYASGQYVPVSDHFGSRRYFFPAIPANESGQVEFHIFGETTARLGDRWLIGEGRGGFRFDPNRDNLLIAHSTGFAALRSLLLELFSQPDPPRTHLAFAAEYPGELYELASLWQIASAAPWLIVMPIVSNPVDEWWVGATSHSKPPRGLHLPQHGQAGEVLAGFGSWGDRNILIAGPQEQVQQSRAALIQVGAPPAQISSQDFTFRPFWRSSATEF</sequence>
<protein>
    <submittedName>
        <fullName evidence="2">NAD(P)H-flavin reductase</fullName>
        <ecNumber evidence="2">1.16.1.3</ecNumber>
    </submittedName>
</protein>
<name>A0A3G6IY57_9CORY</name>
<dbReference type="InterPro" id="IPR039261">
    <property type="entry name" value="FNR_nucleotide-bd"/>
</dbReference>
<dbReference type="OrthoDB" id="3213438at2"/>
<evidence type="ECO:0000313" key="3">
    <source>
        <dbReference type="Proteomes" id="UP000271587"/>
    </source>
</evidence>
<gene>
    <name evidence="2" type="primary">fre</name>
    <name evidence="2" type="ORF">CGERO_01265</name>
</gene>
<dbReference type="Gene3D" id="3.40.50.80">
    <property type="entry name" value="Nucleotide-binding domain of ferredoxin-NADP reductase (FNR) module"/>
    <property type="match status" value="1"/>
</dbReference>
<dbReference type="EC" id="1.16.1.3" evidence="2"/>
<dbReference type="EMBL" id="CP033897">
    <property type="protein sequence ID" value="AZA10587.1"/>
    <property type="molecule type" value="Genomic_DNA"/>
</dbReference>
<dbReference type="PANTHER" id="PTHR47354:SF5">
    <property type="entry name" value="PROTEIN RFBI"/>
    <property type="match status" value="1"/>
</dbReference>
<accession>A0A3G6IY57</accession>
<dbReference type="PANTHER" id="PTHR47354">
    <property type="entry name" value="NADH OXIDOREDUCTASE HCR"/>
    <property type="match status" value="1"/>
</dbReference>
<dbReference type="SUPFAM" id="SSF63380">
    <property type="entry name" value="Riboflavin synthase domain-like"/>
    <property type="match status" value="1"/>
</dbReference>
<keyword evidence="2" id="KW-0560">Oxidoreductase</keyword>
<reference evidence="2 3" key="1">
    <citation type="submission" date="2018-11" db="EMBL/GenBank/DDBJ databases">
        <authorList>
            <person name="Kleinhagauer T."/>
            <person name="Glaeser S.P."/>
            <person name="Spergser J."/>
            <person name="Ruckert C."/>
            <person name="Kaempfer P."/>
            <person name="Busse H.-J."/>
        </authorList>
    </citation>
    <scope>NUCLEOTIDE SEQUENCE [LARGE SCALE GENOMIC DNA]</scope>
    <source>
        <strain evidence="2 3">W8</strain>
    </source>
</reference>
<dbReference type="SUPFAM" id="SSF52343">
    <property type="entry name" value="Ferredoxin reductase-like, C-terminal NADP-linked domain"/>
    <property type="match status" value="1"/>
</dbReference>
<comment type="cofactor">
    <cofactor evidence="1">
        <name>FAD</name>
        <dbReference type="ChEBI" id="CHEBI:57692"/>
    </cofactor>
</comment>
<evidence type="ECO:0000313" key="2">
    <source>
        <dbReference type="EMBL" id="AZA10587.1"/>
    </source>
</evidence>
<dbReference type="AlphaFoldDB" id="A0A3G6IY57"/>
<dbReference type="InterPro" id="IPR017938">
    <property type="entry name" value="Riboflavin_synthase-like_b-brl"/>
</dbReference>
<keyword evidence="3" id="KW-1185">Reference proteome</keyword>